<name>A0AAE0MIV1_9PEZI</name>
<sequence>MPANVREFQNQDEVLALIYDIQRASRMSDWTPAVRAAPEAIVIMAVCLSAASHPDAQAIEIGNGWTGLDGNEIKFPSKFLNTNLQHCTDLGRAAFRTAETGMKQLQLNLEDILGPHGTIRGIARLLDRPKAARFQLRPKMDSLRDSATDCLTNANSIKVRFDKLLAFTEALYKATEDAQARNQKSMSQEKDTIAIYRKELEEIKAQQVQDQITLKNALHFLERSEEEVRKANHAALATPEMMTADDLNCVVRKSVPQPPSNEGIVRSFGNRVFAQQQDQEKYRRDAQAVLEKARADAKAKQEALDRSNEAFKKASERVRSTSRSLDTANQMLEQLQVEKLDLDKAKHIIGSSLDSLMRFKQQIDEMLAYFTENAIIVQQMIAPRGHLGQLLEQIEGVSLESGNRQDARVIEHFKFEDEDREDFLQHSLQLEGRFSGVYEIAGIYLEISKKYIIPGINQMEELSIMSQRQYGSSLVRFQQWIHDAKQDIETMSSERRERDITRTIGMNMWQMATGAKMIANSPFPEGPGTRTGNAIEDGEEDGEEGEEEDSGVDV</sequence>
<protein>
    <submittedName>
        <fullName evidence="3">Uncharacterized protein</fullName>
    </submittedName>
</protein>
<feature type="region of interest" description="Disordered" evidence="2">
    <location>
        <begin position="519"/>
        <end position="554"/>
    </location>
</feature>
<evidence type="ECO:0000313" key="3">
    <source>
        <dbReference type="EMBL" id="KAK3332674.1"/>
    </source>
</evidence>
<dbReference type="PANTHER" id="PTHR33488:SF2">
    <property type="entry name" value="EARLY ENDOSOME ANTIGEN 1-LIKE"/>
    <property type="match status" value="1"/>
</dbReference>
<accession>A0AAE0MIV1</accession>
<proteinExistence type="predicted"/>
<evidence type="ECO:0000256" key="2">
    <source>
        <dbReference type="SAM" id="MobiDB-lite"/>
    </source>
</evidence>
<reference evidence="3" key="1">
    <citation type="journal article" date="2023" name="Mol. Phylogenet. Evol.">
        <title>Genome-scale phylogeny and comparative genomics of the fungal order Sordariales.</title>
        <authorList>
            <person name="Hensen N."/>
            <person name="Bonometti L."/>
            <person name="Westerberg I."/>
            <person name="Brannstrom I.O."/>
            <person name="Guillou S."/>
            <person name="Cros-Aarteil S."/>
            <person name="Calhoun S."/>
            <person name="Haridas S."/>
            <person name="Kuo A."/>
            <person name="Mondo S."/>
            <person name="Pangilinan J."/>
            <person name="Riley R."/>
            <person name="LaButti K."/>
            <person name="Andreopoulos B."/>
            <person name="Lipzen A."/>
            <person name="Chen C."/>
            <person name="Yan M."/>
            <person name="Daum C."/>
            <person name="Ng V."/>
            <person name="Clum A."/>
            <person name="Steindorff A."/>
            <person name="Ohm R.A."/>
            <person name="Martin F."/>
            <person name="Silar P."/>
            <person name="Natvig D.O."/>
            <person name="Lalanne C."/>
            <person name="Gautier V."/>
            <person name="Ament-Velasquez S.L."/>
            <person name="Kruys A."/>
            <person name="Hutchinson M.I."/>
            <person name="Powell A.J."/>
            <person name="Barry K."/>
            <person name="Miller A.N."/>
            <person name="Grigoriev I.V."/>
            <person name="Debuchy R."/>
            <person name="Gladieux P."/>
            <person name="Hiltunen Thoren M."/>
            <person name="Johannesson H."/>
        </authorList>
    </citation>
    <scope>NUCLEOTIDE SEQUENCE</scope>
    <source>
        <strain evidence="3">SMH4131-1</strain>
    </source>
</reference>
<comment type="caution">
    <text evidence="3">The sequence shown here is derived from an EMBL/GenBank/DDBJ whole genome shotgun (WGS) entry which is preliminary data.</text>
</comment>
<reference evidence="3" key="2">
    <citation type="submission" date="2023-06" db="EMBL/GenBank/DDBJ databases">
        <authorList>
            <consortium name="Lawrence Berkeley National Laboratory"/>
            <person name="Haridas S."/>
            <person name="Hensen N."/>
            <person name="Bonometti L."/>
            <person name="Westerberg I."/>
            <person name="Brannstrom I.O."/>
            <person name="Guillou S."/>
            <person name="Cros-Aarteil S."/>
            <person name="Calhoun S."/>
            <person name="Kuo A."/>
            <person name="Mondo S."/>
            <person name="Pangilinan J."/>
            <person name="Riley R."/>
            <person name="Labutti K."/>
            <person name="Andreopoulos B."/>
            <person name="Lipzen A."/>
            <person name="Chen C."/>
            <person name="Yanf M."/>
            <person name="Daum C."/>
            <person name="Ng V."/>
            <person name="Clum A."/>
            <person name="Steindorff A."/>
            <person name="Ohm R."/>
            <person name="Martin F."/>
            <person name="Silar P."/>
            <person name="Natvig D."/>
            <person name="Lalanne C."/>
            <person name="Gautier V."/>
            <person name="Ament-Velasquez S.L."/>
            <person name="Kruys A."/>
            <person name="Hutchinson M.I."/>
            <person name="Powell A.J."/>
            <person name="Barry K."/>
            <person name="Miller A.N."/>
            <person name="Grigoriev I.V."/>
            <person name="Debuchy R."/>
            <person name="Gladieux P."/>
            <person name="Thoren M.H."/>
            <person name="Johannesson H."/>
        </authorList>
    </citation>
    <scope>NUCLEOTIDE SEQUENCE</scope>
    <source>
        <strain evidence="3">SMH4131-1</strain>
    </source>
</reference>
<keyword evidence="1" id="KW-0175">Coiled coil</keyword>
<dbReference type="PANTHER" id="PTHR33488">
    <property type="entry name" value="ZGC:162509"/>
    <property type="match status" value="1"/>
</dbReference>
<dbReference type="Proteomes" id="UP001286456">
    <property type="component" value="Unassembled WGS sequence"/>
</dbReference>
<evidence type="ECO:0000313" key="4">
    <source>
        <dbReference type="Proteomes" id="UP001286456"/>
    </source>
</evidence>
<feature type="compositionally biased region" description="Acidic residues" evidence="2">
    <location>
        <begin position="536"/>
        <end position="554"/>
    </location>
</feature>
<organism evidence="3 4">
    <name type="scientific">Cercophora scortea</name>
    <dbReference type="NCBI Taxonomy" id="314031"/>
    <lineage>
        <taxon>Eukaryota</taxon>
        <taxon>Fungi</taxon>
        <taxon>Dikarya</taxon>
        <taxon>Ascomycota</taxon>
        <taxon>Pezizomycotina</taxon>
        <taxon>Sordariomycetes</taxon>
        <taxon>Sordariomycetidae</taxon>
        <taxon>Sordariales</taxon>
        <taxon>Lasiosphaeriaceae</taxon>
        <taxon>Cercophora</taxon>
    </lineage>
</organism>
<keyword evidence="4" id="KW-1185">Reference proteome</keyword>
<feature type="coiled-coil region" evidence="1">
    <location>
        <begin position="283"/>
        <end position="345"/>
    </location>
</feature>
<evidence type="ECO:0000256" key="1">
    <source>
        <dbReference type="SAM" id="Coils"/>
    </source>
</evidence>
<dbReference type="EMBL" id="JAUEPO010000002">
    <property type="protein sequence ID" value="KAK3332674.1"/>
    <property type="molecule type" value="Genomic_DNA"/>
</dbReference>
<gene>
    <name evidence="3" type="ORF">B0T19DRAFT_398419</name>
</gene>
<dbReference type="AlphaFoldDB" id="A0AAE0MIV1"/>